<feature type="region of interest" description="Disordered" evidence="5">
    <location>
        <begin position="418"/>
        <end position="439"/>
    </location>
</feature>
<keyword evidence="2" id="KW-0862">Zinc</keyword>
<organism evidence="8">
    <name type="scientific">Caenorhabditis remanei</name>
    <name type="common">Caenorhabditis vulgaris</name>
    <dbReference type="NCBI Taxonomy" id="31234"/>
    <lineage>
        <taxon>Eukaryota</taxon>
        <taxon>Metazoa</taxon>
        <taxon>Ecdysozoa</taxon>
        <taxon>Nematoda</taxon>
        <taxon>Chromadorea</taxon>
        <taxon>Rhabditida</taxon>
        <taxon>Rhabditina</taxon>
        <taxon>Rhabditomorpha</taxon>
        <taxon>Rhabditoidea</taxon>
        <taxon>Rhabditidae</taxon>
        <taxon>Peloderinae</taxon>
        <taxon>Caenorhabditis</taxon>
    </lineage>
</organism>
<protein>
    <recommendedName>
        <fullName evidence="6">RING-type domain-containing protein</fullName>
    </recommendedName>
</protein>
<feature type="compositionally biased region" description="Polar residues" evidence="5">
    <location>
        <begin position="479"/>
        <end position="491"/>
    </location>
</feature>
<dbReference type="PROSITE" id="PS50089">
    <property type="entry name" value="ZF_RING_2"/>
    <property type="match status" value="1"/>
</dbReference>
<feature type="compositionally biased region" description="Basic and acidic residues" evidence="5">
    <location>
        <begin position="518"/>
        <end position="532"/>
    </location>
</feature>
<gene>
    <name evidence="7" type="ORF">CRE_21530</name>
</gene>
<evidence type="ECO:0000313" key="7">
    <source>
        <dbReference type="EMBL" id="EFO93257.1"/>
    </source>
</evidence>
<feature type="coiled-coil region" evidence="4">
    <location>
        <begin position="577"/>
        <end position="653"/>
    </location>
</feature>
<accession>E3NCP6</accession>
<feature type="coiled-coil region" evidence="4">
    <location>
        <begin position="677"/>
        <end position="707"/>
    </location>
</feature>
<feature type="compositionally biased region" description="Polar residues" evidence="5">
    <location>
        <begin position="428"/>
        <end position="439"/>
    </location>
</feature>
<evidence type="ECO:0000256" key="3">
    <source>
        <dbReference type="PROSITE-ProRule" id="PRU00175"/>
    </source>
</evidence>
<keyword evidence="4" id="KW-0175">Coiled coil</keyword>
<name>E3NCP6_CAERE</name>
<evidence type="ECO:0000259" key="6">
    <source>
        <dbReference type="PROSITE" id="PS50089"/>
    </source>
</evidence>
<evidence type="ECO:0000256" key="2">
    <source>
        <dbReference type="ARBA" id="ARBA00022833"/>
    </source>
</evidence>
<sequence length="901" mass="103440">MEAILESWKDAPTLFPEEPKISKFLETEFLDLSNLTSGFIWKENQDKWILTNDGKQYESNYSHMPAKLKKKSKVKYFVMERVGGPLEASNMTNIEKYKKAYNIENLAVRCFKPTNKNDESFDILLEDIIDLVESLSDQAAENNLLQTFKSILEEQPKNFYEARPLYELSTFFDSLDIDKTQVTIIPDAYQNLTMQKTRNEFFTPITTVNSYGTVVMDTSQAMLYTLLKIVIGIDWFKEEQKIGADSMNEFKKKFFALMKTYEDRGNMTFVSKHFVDQQIEIAQKDEIFKQVVRKIPDCFKDGQNMNNEITRAANEANLTRYSLPTHARMKTFTLSMQWCSHIFGWINSFYLHEKPSQKLILLQAMYCKLALSGASPIDKQLQKDVELWTEQTTDQYKEVMAGVISGKPNVVVTNYETELKKRRKESSKTSNPQNGNTSVLGNVRLTSIVHNAQQKALEVLHFKPFLETSEAPPPGSGLPSDTSYSTSQLDTSAGKFEPAKEPVSLTVAAKTPKAPPLPEKKQNEAAPIERTKKPASLTIAPQTSEAPPLSSNEVAPIERSNDAKYWRDKCFTAGEHCSNALKAQKSAEKKAKEYETKAKRTEEVEKEMKKMKKEMEKLKENNEKMEKELEEANETIQKKKEKEMKLREELKRSFLDFDGFYFWLTKRLQKGSSETEKLTLEATNKSLEDQILNLKEALALSDQARDEALGKLQELQISQPSTSGPPSYKSKLEELMNLKDEFEKRLLKTQAKKMSDVLTAESDDPAIKEMVEKELGIFRKSYDEYLDILLRNIRDLNKFLGTRPLIPLPAEPAIPEKLWEAYRAHTDPHKPLIGKNECHFCYGLIEPSQRTAHCGHEKCEAVLHFECARNWYTTGTKSVECMYCKEPFLDIKAVKRGPWRC</sequence>
<feature type="region of interest" description="Disordered" evidence="5">
    <location>
        <begin position="468"/>
        <end position="556"/>
    </location>
</feature>
<dbReference type="InParanoid" id="E3NCP6"/>
<dbReference type="InterPro" id="IPR001841">
    <property type="entry name" value="Znf_RING"/>
</dbReference>
<keyword evidence="1 3" id="KW-0479">Metal-binding</keyword>
<reference evidence="7" key="1">
    <citation type="submission" date="2007-07" db="EMBL/GenBank/DDBJ databases">
        <title>PCAP assembly of the Caenorhabditis remanei genome.</title>
        <authorList>
            <consortium name="The Caenorhabditis remanei Sequencing Consortium"/>
            <person name="Wilson R.K."/>
        </authorList>
    </citation>
    <scope>NUCLEOTIDE SEQUENCE [LARGE SCALE GENOMIC DNA]</scope>
    <source>
        <strain evidence="7">PB4641</strain>
    </source>
</reference>
<dbReference type="HOGENOM" id="CLU_321660_0_0_1"/>
<keyword evidence="1 3" id="KW-0863">Zinc-finger</keyword>
<dbReference type="OrthoDB" id="5911866at2759"/>
<dbReference type="GO" id="GO:0008270">
    <property type="term" value="F:zinc ion binding"/>
    <property type="evidence" value="ECO:0007669"/>
    <property type="project" value="UniProtKB-KW"/>
</dbReference>
<evidence type="ECO:0000256" key="4">
    <source>
        <dbReference type="SAM" id="Coils"/>
    </source>
</evidence>
<feature type="compositionally biased region" description="Polar residues" evidence="5">
    <location>
        <begin position="539"/>
        <end position="553"/>
    </location>
</feature>
<proteinExistence type="predicted"/>
<dbReference type="Proteomes" id="UP000008281">
    <property type="component" value="Unassembled WGS sequence"/>
</dbReference>
<feature type="domain" description="RING-type" evidence="6">
    <location>
        <begin position="838"/>
        <end position="885"/>
    </location>
</feature>
<evidence type="ECO:0000256" key="1">
    <source>
        <dbReference type="ARBA" id="ARBA00022771"/>
    </source>
</evidence>
<dbReference type="EMBL" id="DS268600">
    <property type="protein sequence ID" value="EFO93257.1"/>
    <property type="molecule type" value="Genomic_DNA"/>
</dbReference>
<evidence type="ECO:0000256" key="5">
    <source>
        <dbReference type="SAM" id="MobiDB-lite"/>
    </source>
</evidence>
<dbReference type="AlphaFoldDB" id="E3NCP6"/>
<evidence type="ECO:0000313" key="8">
    <source>
        <dbReference type="Proteomes" id="UP000008281"/>
    </source>
</evidence>
<keyword evidence="8" id="KW-1185">Reference proteome</keyword>